<name>A0A8X7BVB4_9ARAC</name>
<reference evidence="2" key="1">
    <citation type="submission" date="2020-08" db="EMBL/GenBank/DDBJ databases">
        <title>Multicomponent nature underlies the extraordinary mechanical properties of spider dragline silk.</title>
        <authorList>
            <person name="Kono N."/>
            <person name="Nakamura H."/>
            <person name="Mori M."/>
            <person name="Yoshida Y."/>
            <person name="Ohtoshi R."/>
            <person name="Malay A.D."/>
            <person name="Moran D.A.P."/>
            <person name="Tomita M."/>
            <person name="Numata K."/>
            <person name="Arakawa K."/>
        </authorList>
    </citation>
    <scope>NUCLEOTIDE SEQUENCE</scope>
</reference>
<proteinExistence type="predicted"/>
<comment type="caution">
    <text evidence="2">The sequence shown here is derived from an EMBL/GenBank/DDBJ whole genome shotgun (WGS) entry which is preliminary data.</text>
</comment>
<accession>A0A8X7BVB4</accession>
<protein>
    <submittedName>
        <fullName evidence="2">Uncharacterized protein</fullName>
    </submittedName>
</protein>
<sequence length="75" mass="8323">MTIGSILIERLSYWRIWHSPTNPSEPAASELPAKSFLKQCVISGRQGQPRNDHQDSNLAKSGDNVINLPMGVHRA</sequence>
<keyword evidence="3" id="KW-1185">Reference proteome</keyword>
<organism evidence="2 3">
    <name type="scientific">Trichonephila inaurata madagascariensis</name>
    <dbReference type="NCBI Taxonomy" id="2747483"/>
    <lineage>
        <taxon>Eukaryota</taxon>
        <taxon>Metazoa</taxon>
        <taxon>Ecdysozoa</taxon>
        <taxon>Arthropoda</taxon>
        <taxon>Chelicerata</taxon>
        <taxon>Arachnida</taxon>
        <taxon>Araneae</taxon>
        <taxon>Araneomorphae</taxon>
        <taxon>Entelegynae</taxon>
        <taxon>Araneoidea</taxon>
        <taxon>Nephilidae</taxon>
        <taxon>Trichonephila</taxon>
        <taxon>Trichonephila inaurata</taxon>
    </lineage>
</organism>
<gene>
    <name evidence="2" type="ORF">TNIN_68021</name>
</gene>
<evidence type="ECO:0000313" key="3">
    <source>
        <dbReference type="Proteomes" id="UP000886998"/>
    </source>
</evidence>
<dbReference type="AlphaFoldDB" id="A0A8X7BVB4"/>
<dbReference type="EMBL" id="BMAV01004721">
    <property type="protein sequence ID" value="GFY45240.1"/>
    <property type="molecule type" value="Genomic_DNA"/>
</dbReference>
<evidence type="ECO:0000256" key="1">
    <source>
        <dbReference type="SAM" id="MobiDB-lite"/>
    </source>
</evidence>
<dbReference type="Proteomes" id="UP000886998">
    <property type="component" value="Unassembled WGS sequence"/>
</dbReference>
<evidence type="ECO:0000313" key="2">
    <source>
        <dbReference type="EMBL" id="GFY45240.1"/>
    </source>
</evidence>
<feature type="region of interest" description="Disordered" evidence="1">
    <location>
        <begin position="45"/>
        <end position="75"/>
    </location>
</feature>